<reference evidence="10 11" key="1">
    <citation type="submission" date="2016-03" db="EMBL/GenBank/DDBJ databases">
        <authorList>
            <person name="Ploux O."/>
        </authorList>
    </citation>
    <scope>NUCLEOTIDE SEQUENCE [LARGE SCALE GENOMIC DNA]</scope>
    <source>
        <strain evidence="10 11">UAMH 11012</strain>
    </source>
</reference>
<dbReference type="GO" id="GO:0004601">
    <property type="term" value="F:peroxidase activity"/>
    <property type="evidence" value="ECO:0007669"/>
    <property type="project" value="UniProtKB-KW"/>
</dbReference>
<organism evidence="10 11">
    <name type="scientific">Phialocephala subalpina</name>
    <dbReference type="NCBI Taxonomy" id="576137"/>
    <lineage>
        <taxon>Eukaryota</taxon>
        <taxon>Fungi</taxon>
        <taxon>Dikarya</taxon>
        <taxon>Ascomycota</taxon>
        <taxon>Pezizomycotina</taxon>
        <taxon>Leotiomycetes</taxon>
        <taxon>Helotiales</taxon>
        <taxon>Mollisiaceae</taxon>
        <taxon>Phialocephala</taxon>
        <taxon>Phialocephala fortinii species complex</taxon>
    </lineage>
</organism>
<dbReference type="SUPFAM" id="SSF47571">
    <property type="entry name" value="Cloroperoxidase"/>
    <property type="match status" value="1"/>
</dbReference>
<evidence type="ECO:0000259" key="9">
    <source>
        <dbReference type="PROSITE" id="PS51405"/>
    </source>
</evidence>
<keyword evidence="6" id="KW-0408">Iron</keyword>
<proteinExistence type="inferred from homology"/>
<dbReference type="EMBL" id="FJOG01000012">
    <property type="protein sequence ID" value="CZR58818.1"/>
    <property type="molecule type" value="Genomic_DNA"/>
</dbReference>
<evidence type="ECO:0000313" key="11">
    <source>
        <dbReference type="Proteomes" id="UP000184330"/>
    </source>
</evidence>
<accession>A0A1L7X1B8</accession>
<dbReference type="PANTHER" id="PTHR33577">
    <property type="entry name" value="STERIGMATOCYSTIN BIOSYNTHESIS PEROXIDASE STCC-RELATED"/>
    <property type="match status" value="1"/>
</dbReference>
<dbReference type="PROSITE" id="PS51405">
    <property type="entry name" value="HEME_HALOPEROXIDASE"/>
    <property type="match status" value="1"/>
</dbReference>
<protein>
    <recommendedName>
        <fullName evidence="9">Heme haloperoxidase family profile domain-containing protein</fullName>
    </recommendedName>
</protein>
<evidence type="ECO:0000256" key="3">
    <source>
        <dbReference type="ARBA" id="ARBA00022617"/>
    </source>
</evidence>
<dbReference type="Proteomes" id="UP000184330">
    <property type="component" value="Unassembled WGS sequence"/>
</dbReference>
<evidence type="ECO:0000256" key="8">
    <source>
        <dbReference type="SAM" id="SignalP"/>
    </source>
</evidence>
<name>A0A1L7X1B8_9HELO</name>
<evidence type="ECO:0000256" key="2">
    <source>
        <dbReference type="ARBA" id="ARBA00022559"/>
    </source>
</evidence>
<evidence type="ECO:0000313" key="10">
    <source>
        <dbReference type="EMBL" id="CZR58818.1"/>
    </source>
</evidence>
<evidence type="ECO:0000256" key="7">
    <source>
        <dbReference type="ARBA" id="ARBA00025795"/>
    </source>
</evidence>
<gene>
    <name evidence="10" type="ORF">PAC_08710</name>
</gene>
<keyword evidence="5" id="KW-0560">Oxidoreductase</keyword>
<dbReference type="Pfam" id="PF01328">
    <property type="entry name" value="Peroxidase_2"/>
    <property type="match status" value="1"/>
</dbReference>
<keyword evidence="8" id="KW-0732">Signal</keyword>
<dbReference type="STRING" id="576137.A0A1L7X1B8"/>
<evidence type="ECO:0000256" key="6">
    <source>
        <dbReference type="ARBA" id="ARBA00023004"/>
    </source>
</evidence>
<feature type="chain" id="PRO_5012702027" description="Heme haloperoxidase family profile domain-containing protein" evidence="8">
    <location>
        <begin position="17"/>
        <end position="250"/>
    </location>
</feature>
<evidence type="ECO:0000256" key="4">
    <source>
        <dbReference type="ARBA" id="ARBA00022723"/>
    </source>
</evidence>
<sequence length="250" mass="27723">MGLVSFITGLFGFGSSTEVVDSRANKGDVTASAPDDHLDHAYIRGNIENHGPCPGLNSLANQGWINRDGKNITPVQVETALKNILHMSSPLASSLANMLKQVTRADGTFDLVDVRKHNVLEHDASFTRHDAIQGDNFTFQPALFEALLKDAEGGPLTIKSLAKTFRRRHQESRAAGSPPMSIRLWFIHLGEAVALFHAAQGGNELPLDVVRTFYLEERFPEMILKNKNTRTMLGLTRDVVALWFRVVFKF</sequence>
<dbReference type="Gene3D" id="1.10.489.10">
    <property type="entry name" value="Chloroperoxidase-like"/>
    <property type="match status" value="1"/>
</dbReference>
<evidence type="ECO:0000256" key="5">
    <source>
        <dbReference type="ARBA" id="ARBA00023002"/>
    </source>
</evidence>
<dbReference type="OrthoDB" id="407298at2759"/>
<feature type="domain" description="Heme haloperoxidase family profile" evidence="9">
    <location>
        <begin position="35"/>
        <end position="241"/>
    </location>
</feature>
<keyword evidence="2" id="KW-0575">Peroxidase</keyword>
<keyword evidence="11" id="KW-1185">Reference proteome</keyword>
<keyword evidence="3" id="KW-0349">Heme</keyword>
<dbReference type="AlphaFoldDB" id="A0A1L7X1B8"/>
<dbReference type="InterPro" id="IPR000028">
    <property type="entry name" value="Chloroperoxidase"/>
</dbReference>
<comment type="similarity">
    <text evidence="7">Belongs to the chloroperoxidase family.</text>
</comment>
<feature type="signal peptide" evidence="8">
    <location>
        <begin position="1"/>
        <end position="16"/>
    </location>
</feature>
<evidence type="ECO:0000256" key="1">
    <source>
        <dbReference type="ARBA" id="ARBA00001970"/>
    </source>
</evidence>
<dbReference type="PANTHER" id="PTHR33577:SF9">
    <property type="entry name" value="PEROXIDASE STCC"/>
    <property type="match status" value="1"/>
</dbReference>
<dbReference type="GO" id="GO:0046872">
    <property type="term" value="F:metal ion binding"/>
    <property type="evidence" value="ECO:0007669"/>
    <property type="project" value="UniProtKB-KW"/>
</dbReference>
<dbReference type="InterPro" id="IPR036851">
    <property type="entry name" value="Chloroperoxidase-like_sf"/>
</dbReference>
<keyword evidence="4" id="KW-0479">Metal-binding</keyword>
<comment type="cofactor">
    <cofactor evidence="1">
        <name>heme b</name>
        <dbReference type="ChEBI" id="CHEBI:60344"/>
    </cofactor>
</comment>